<reference evidence="1" key="1">
    <citation type="submission" date="2020-05" db="EMBL/GenBank/DDBJ databases">
        <title>Mycena genomes resolve the evolution of fungal bioluminescence.</title>
        <authorList>
            <person name="Tsai I.J."/>
        </authorList>
    </citation>
    <scope>NUCLEOTIDE SEQUENCE</scope>
    <source>
        <strain evidence="1">160909Yilan</strain>
    </source>
</reference>
<gene>
    <name evidence="1" type="ORF">MSAN_01732000</name>
</gene>
<protein>
    <submittedName>
        <fullName evidence="1">Uncharacterized protein</fullName>
    </submittedName>
</protein>
<organism evidence="1 2">
    <name type="scientific">Mycena sanguinolenta</name>
    <dbReference type="NCBI Taxonomy" id="230812"/>
    <lineage>
        <taxon>Eukaryota</taxon>
        <taxon>Fungi</taxon>
        <taxon>Dikarya</taxon>
        <taxon>Basidiomycota</taxon>
        <taxon>Agaricomycotina</taxon>
        <taxon>Agaricomycetes</taxon>
        <taxon>Agaricomycetidae</taxon>
        <taxon>Agaricales</taxon>
        <taxon>Marasmiineae</taxon>
        <taxon>Mycenaceae</taxon>
        <taxon>Mycena</taxon>
    </lineage>
</organism>
<evidence type="ECO:0000313" key="1">
    <source>
        <dbReference type="EMBL" id="KAF7349421.1"/>
    </source>
</evidence>
<comment type="caution">
    <text evidence="1">The sequence shown here is derived from an EMBL/GenBank/DDBJ whole genome shotgun (WGS) entry which is preliminary data.</text>
</comment>
<proteinExistence type="predicted"/>
<keyword evidence="2" id="KW-1185">Reference proteome</keyword>
<sequence length="200" mass="21743">MGLSPSPSPRVRTPQHNHFVDADDRVSRTVNSAANCPTVLSGGAPTSTPSYGSLPSDFPLTLPAIDTAPVHHAFLWPTKAPPPDGDASWTEGTWIGVDAVSAAFLRFLQLVEFQGWSQLGESAPELLGVLLSNGCLGSNELLAVVDWERLRILAEKSFSRAFTPRVPFNPPGTVTIRRLIDVADFEPNHDPNGFWWNHPL</sequence>
<dbReference type="OrthoDB" id="3122957at2759"/>
<dbReference type="EMBL" id="JACAZH010000016">
    <property type="protein sequence ID" value="KAF7349421.1"/>
    <property type="molecule type" value="Genomic_DNA"/>
</dbReference>
<name>A0A8H7CVE3_9AGAR</name>
<dbReference type="Proteomes" id="UP000623467">
    <property type="component" value="Unassembled WGS sequence"/>
</dbReference>
<accession>A0A8H7CVE3</accession>
<evidence type="ECO:0000313" key="2">
    <source>
        <dbReference type="Proteomes" id="UP000623467"/>
    </source>
</evidence>
<dbReference type="AlphaFoldDB" id="A0A8H7CVE3"/>